<organism evidence="1 2">
    <name type="scientific">Parascaris univalens</name>
    <name type="common">Nematode worm</name>
    <dbReference type="NCBI Taxonomy" id="6257"/>
    <lineage>
        <taxon>Eukaryota</taxon>
        <taxon>Metazoa</taxon>
        <taxon>Ecdysozoa</taxon>
        <taxon>Nematoda</taxon>
        <taxon>Chromadorea</taxon>
        <taxon>Rhabditida</taxon>
        <taxon>Spirurina</taxon>
        <taxon>Ascaridomorpha</taxon>
        <taxon>Ascaridoidea</taxon>
        <taxon>Ascarididae</taxon>
        <taxon>Parascaris</taxon>
    </lineage>
</organism>
<dbReference type="AlphaFoldDB" id="A0A915BKJ2"/>
<dbReference type="Proteomes" id="UP000887569">
    <property type="component" value="Unplaced"/>
</dbReference>
<sequence>MTFHRSHLGGNEFKKYTNNDWLLRHISEHSYMHTDNGMKNTSKRKVTIATEAKFIDRTQTRTLCQGLARHHVTALCLYPRWCYLTSHTSITSTLKVIKRDP</sequence>
<proteinExistence type="predicted"/>
<name>A0A915BKJ2_PARUN</name>
<protein>
    <submittedName>
        <fullName evidence="2">Uncharacterized protein</fullName>
    </submittedName>
</protein>
<evidence type="ECO:0000313" key="2">
    <source>
        <dbReference type="WBParaSite" id="PgR044_g030_t01"/>
    </source>
</evidence>
<dbReference type="WBParaSite" id="PgR044_g030_t01">
    <property type="protein sequence ID" value="PgR044_g030_t01"/>
    <property type="gene ID" value="PgR044_g030"/>
</dbReference>
<keyword evidence="1" id="KW-1185">Reference proteome</keyword>
<evidence type="ECO:0000313" key="1">
    <source>
        <dbReference type="Proteomes" id="UP000887569"/>
    </source>
</evidence>
<reference evidence="2" key="1">
    <citation type="submission" date="2022-11" db="UniProtKB">
        <authorList>
            <consortium name="WormBaseParasite"/>
        </authorList>
    </citation>
    <scope>IDENTIFICATION</scope>
</reference>
<accession>A0A915BKJ2</accession>